<keyword evidence="2" id="KW-0472">Membrane</keyword>
<dbReference type="VEuPathDB" id="AmoebaDB:EDI_023990"/>
<dbReference type="GeneID" id="5882654"/>
<proteinExistence type="predicted"/>
<feature type="compositionally biased region" description="Basic residues" evidence="1">
    <location>
        <begin position="92"/>
        <end position="105"/>
    </location>
</feature>
<dbReference type="OMA" id="PRVNRTH"/>
<keyword evidence="2" id="KW-0812">Transmembrane</keyword>
<feature type="transmembrane region" description="Helical" evidence="2">
    <location>
        <begin position="135"/>
        <end position="160"/>
    </location>
</feature>
<feature type="region of interest" description="Disordered" evidence="1">
    <location>
        <begin position="90"/>
        <end position="112"/>
    </location>
</feature>
<name>B0EH63_ENTDS</name>
<accession>B0EH63</accession>
<evidence type="ECO:0000256" key="1">
    <source>
        <dbReference type="SAM" id="MobiDB-lite"/>
    </source>
</evidence>
<protein>
    <submittedName>
        <fullName evidence="3">Uncharacterized protein</fullName>
    </submittedName>
</protein>
<dbReference type="OrthoDB" id="30248at2759"/>
<gene>
    <name evidence="3" type="ORF">EDI_023990</name>
</gene>
<keyword evidence="4" id="KW-1185">Reference proteome</keyword>
<evidence type="ECO:0000313" key="4">
    <source>
        <dbReference type="Proteomes" id="UP000008076"/>
    </source>
</evidence>
<dbReference type="Proteomes" id="UP000008076">
    <property type="component" value="Unassembled WGS sequence"/>
</dbReference>
<dbReference type="eggNOG" id="ENOG502RBYF">
    <property type="taxonomic scope" value="Eukaryota"/>
</dbReference>
<organism evidence="4">
    <name type="scientific">Entamoeba dispar (strain ATCC PRA-260 / SAW760)</name>
    <dbReference type="NCBI Taxonomy" id="370354"/>
    <lineage>
        <taxon>Eukaryota</taxon>
        <taxon>Amoebozoa</taxon>
        <taxon>Evosea</taxon>
        <taxon>Archamoebae</taxon>
        <taxon>Mastigamoebida</taxon>
        <taxon>Entamoebidae</taxon>
        <taxon>Entamoeba</taxon>
    </lineage>
</organism>
<evidence type="ECO:0000256" key="2">
    <source>
        <dbReference type="SAM" id="Phobius"/>
    </source>
</evidence>
<evidence type="ECO:0000313" key="3">
    <source>
        <dbReference type="EMBL" id="EDR26115.1"/>
    </source>
</evidence>
<dbReference type="KEGG" id="edi:EDI_023990"/>
<keyword evidence="2" id="KW-1133">Transmembrane helix</keyword>
<dbReference type="RefSeq" id="XP_001737605.1">
    <property type="nucleotide sequence ID" value="XM_001737553.1"/>
</dbReference>
<dbReference type="EMBL" id="DS549293">
    <property type="protein sequence ID" value="EDR26115.1"/>
    <property type="molecule type" value="Genomic_DNA"/>
</dbReference>
<sequence length="161" mass="19114">MSKVDSDHFSHTQMKDDYKTKRYSIGLKCPPALNPEWGDISHSIQQRVQKLNKKFHKDIKVNLVQPNQVDHIIEQSESEEVIIENNNNGMRTTRRERRRKRKTRRVQLQANQEPRVNRTHQRIVTIRNRQQLEAYLLSIIYIIFVCCVSILIAFVIIIILI</sequence>
<dbReference type="AlphaFoldDB" id="B0EH63"/>
<reference evidence="4" key="1">
    <citation type="submission" date="2007-12" db="EMBL/GenBank/DDBJ databases">
        <title>Annotation of Entamoeba dispar SAW760.</title>
        <authorList>
            <person name="Lorenzi H."/>
            <person name="Inman J."/>
            <person name="Schobel S."/>
            <person name="Amedeo P."/>
            <person name="Caler E."/>
        </authorList>
    </citation>
    <scope>NUCLEOTIDE SEQUENCE [LARGE SCALE GENOMIC DNA]</scope>
    <source>
        <strain evidence="4">ATCC PRA-260 / SAW760</strain>
    </source>
</reference>